<sequence>ERGISDIVGVFMDPLSTNASFTIFLKIPQNDLTSEHS</sequence>
<evidence type="ECO:0000313" key="1">
    <source>
        <dbReference type="EMBL" id="GAH64056.1"/>
    </source>
</evidence>
<accession>X1H1N6</accession>
<feature type="non-terminal residue" evidence="1">
    <location>
        <position position="1"/>
    </location>
</feature>
<organism evidence="1">
    <name type="scientific">marine sediment metagenome</name>
    <dbReference type="NCBI Taxonomy" id="412755"/>
    <lineage>
        <taxon>unclassified sequences</taxon>
        <taxon>metagenomes</taxon>
        <taxon>ecological metagenomes</taxon>
    </lineage>
</organism>
<gene>
    <name evidence="1" type="ORF">S03H2_52181</name>
</gene>
<dbReference type="EMBL" id="BARU01033140">
    <property type="protein sequence ID" value="GAH64056.1"/>
    <property type="molecule type" value="Genomic_DNA"/>
</dbReference>
<comment type="caution">
    <text evidence="1">The sequence shown here is derived from an EMBL/GenBank/DDBJ whole genome shotgun (WGS) entry which is preliminary data.</text>
</comment>
<name>X1H1N6_9ZZZZ</name>
<dbReference type="AlphaFoldDB" id="X1H1N6"/>
<protein>
    <submittedName>
        <fullName evidence="1">Uncharacterized protein</fullName>
    </submittedName>
</protein>
<proteinExistence type="predicted"/>
<reference evidence="1" key="1">
    <citation type="journal article" date="2014" name="Front. Microbiol.">
        <title>High frequency of phylogenetically diverse reductive dehalogenase-homologous genes in deep subseafloor sedimentary metagenomes.</title>
        <authorList>
            <person name="Kawai M."/>
            <person name="Futagami T."/>
            <person name="Toyoda A."/>
            <person name="Takaki Y."/>
            <person name="Nishi S."/>
            <person name="Hori S."/>
            <person name="Arai W."/>
            <person name="Tsubouchi T."/>
            <person name="Morono Y."/>
            <person name="Uchiyama I."/>
            <person name="Ito T."/>
            <person name="Fujiyama A."/>
            <person name="Inagaki F."/>
            <person name="Takami H."/>
        </authorList>
    </citation>
    <scope>NUCLEOTIDE SEQUENCE</scope>
    <source>
        <strain evidence="1">Expedition CK06-06</strain>
    </source>
</reference>